<name>A0A2M8QCM7_9CHLR</name>
<keyword evidence="2" id="KW-0472">Membrane</keyword>
<keyword evidence="1" id="KW-0175">Coiled coil</keyword>
<reference evidence="3 4" key="1">
    <citation type="submission" date="2017-11" db="EMBL/GenBank/DDBJ databases">
        <title>Evolution of Phototrophy in the Chloroflexi Phylum Driven by Horizontal Gene Transfer.</title>
        <authorList>
            <person name="Ward L.M."/>
            <person name="Hemp J."/>
            <person name="Shih P.M."/>
            <person name="Mcglynn S.E."/>
            <person name="Fischer W."/>
        </authorList>
    </citation>
    <scope>NUCLEOTIDE SEQUENCE [LARGE SCALE GENOMIC DNA]</scope>
    <source>
        <strain evidence="3">JP3_7</strain>
    </source>
</reference>
<keyword evidence="2" id="KW-0812">Transmembrane</keyword>
<protein>
    <submittedName>
        <fullName evidence="3">Uncharacterized protein</fullName>
    </submittedName>
</protein>
<evidence type="ECO:0000256" key="1">
    <source>
        <dbReference type="SAM" id="Coils"/>
    </source>
</evidence>
<organism evidence="3 4">
    <name type="scientific">Candidatus Thermofonsia Clade 3 bacterium</name>
    <dbReference type="NCBI Taxonomy" id="2364212"/>
    <lineage>
        <taxon>Bacteria</taxon>
        <taxon>Bacillati</taxon>
        <taxon>Chloroflexota</taxon>
        <taxon>Candidatus Thermofontia</taxon>
        <taxon>Candidatus Thermofonsia Clade 3</taxon>
    </lineage>
</organism>
<feature type="coiled-coil region" evidence="1">
    <location>
        <begin position="75"/>
        <end position="116"/>
    </location>
</feature>
<evidence type="ECO:0000313" key="3">
    <source>
        <dbReference type="EMBL" id="PJF47530.1"/>
    </source>
</evidence>
<keyword evidence="2" id="KW-1133">Transmembrane helix</keyword>
<sequence>MGTILIVAGIVVLVLGLVSGLVLLTGNFWPGYNQGFNMVGWGPVLVGLANGIPLLAFGAVLRLLTDVEYNSRATLQVAEQSRKSAEAAVKNSEMLMKNTETLMRNTEAAVRNTETALKSVGSALAPAAAAVSGAMESSAGAATKEAGANA</sequence>
<proteinExistence type="predicted"/>
<evidence type="ECO:0000256" key="2">
    <source>
        <dbReference type="SAM" id="Phobius"/>
    </source>
</evidence>
<accession>A0A2M8QCM7</accession>
<feature type="transmembrane region" description="Helical" evidence="2">
    <location>
        <begin position="44"/>
        <end position="64"/>
    </location>
</feature>
<comment type="caution">
    <text evidence="3">The sequence shown here is derived from an EMBL/GenBank/DDBJ whole genome shotgun (WGS) entry which is preliminary data.</text>
</comment>
<dbReference type="AlphaFoldDB" id="A0A2M8QCM7"/>
<dbReference type="Proteomes" id="UP000230790">
    <property type="component" value="Unassembled WGS sequence"/>
</dbReference>
<dbReference type="EMBL" id="PGTN01000045">
    <property type="protein sequence ID" value="PJF47530.1"/>
    <property type="molecule type" value="Genomic_DNA"/>
</dbReference>
<evidence type="ECO:0000313" key="4">
    <source>
        <dbReference type="Proteomes" id="UP000230790"/>
    </source>
</evidence>
<gene>
    <name evidence="3" type="ORF">CUN48_08260</name>
</gene>